<reference evidence="3" key="1">
    <citation type="submission" date="2018-11" db="EMBL/GenBank/DDBJ databases">
        <authorList>
            <consortium name="Pathogen Informatics"/>
        </authorList>
    </citation>
    <scope>NUCLEOTIDE SEQUENCE</scope>
</reference>
<protein>
    <recommendedName>
        <fullName evidence="2">MyTH4 domain-containing protein</fullName>
    </recommendedName>
</protein>
<evidence type="ECO:0000256" key="1">
    <source>
        <dbReference type="SAM" id="MobiDB-lite"/>
    </source>
</evidence>
<dbReference type="InterPro" id="IPR000857">
    <property type="entry name" value="MyTH4_dom"/>
</dbReference>
<dbReference type="AlphaFoldDB" id="A0A3S4ZKM9"/>
<feature type="compositionally biased region" description="Low complexity" evidence="1">
    <location>
        <begin position="82"/>
        <end position="102"/>
    </location>
</feature>
<dbReference type="Proteomes" id="UP000784294">
    <property type="component" value="Unassembled WGS sequence"/>
</dbReference>
<proteinExistence type="predicted"/>
<name>A0A3S4ZKM9_9PLAT</name>
<feature type="region of interest" description="Disordered" evidence="1">
    <location>
        <begin position="82"/>
        <end position="117"/>
    </location>
</feature>
<dbReference type="OrthoDB" id="437889at2759"/>
<gene>
    <name evidence="3" type="ORF">PXEA_LOCUS7338</name>
</gene>
<sequence>MHGWELICVCLFYFPPNSHFRSAFQDYLDRRAEVARQLLAIHRVLMATASATDTNSTLTGISCTSSSSSAPVANLANIISSSSSGPVISSSHISASPGLSSARRPQIGQETIDLSNG</sequence>
<feature type="domain" description="MyTH4" evidence="2">
    <location>
        <begin position="1"/>
        <end position="65"/>
    </location>
</feature>
<comment type="caution">
    <text evidence="3">The sequence shown here is derived from an EMBL/GenBank/DDBJ whole genome shotgun (WGS) entry which is preliminary data.</text>
</comment>
<feature type="compositionally biased region" description="Polar residues" evidence="1">
    <location>
        <begin position="108"/>
        <end position="117"/>
    </location>
</feature>
<dbReference type="GO" id="GO:0005856">
    <property type="term" value="C:cytoskeleton"/>
    <property type="evidence" value="ECO:0007669"/>
    <property type="project" value="InterPro"/>
</dbReference>
<keyword evidence="4" id="KW-1185">Reference proteome</keyword>
<dbReference type="InterPro" id="IPR038185">
    <property type="entry name" value="MyTH4_dom_sf"/>
</dbReference>
<organism evidence="3 4">
    <name type="scientific">Protopolystoma xenopodis</name>
    <dbReference type="NCBI Taxonomy" id="117903"/>
    <lineage>
        <taxon>Eukaryota</taxon>
        <taxon>Metazoa</taxon>
        <taxon>Spiralia</taxon>
        <taxon>Lophotrochozoa</taxon>
        <taxon>Platyhelminthes</taxon>
        <taxon>Monogenea</taxon>
        <taxon>Polyopisthocotylea</taxon>
        <taxon>Polystomatidea</taxon>
        <taxon>Polystomatidae</taxon>
        <taxon>Protopolystoma</taxon>
    </lineage>
</organism>
<accession>A0A3S4ZKM9</accession>
<evidence type="ECO:0000313" key="4">
    <source>
        <dbReference type="Proteomes" id="UP000784294"/>
    </source>
</evidence>
<dbReference type="EMBL" id="CAAALY010019311">
    <property type="protein sequence ID" value="VEL13898.1"/>
    <property type="molecule type" value="Genomic_DNA"/>
</dbReference>
<evidence type="ECO:0000313" key="3">
    <source>
        <dbReference type="EMBL" id="VEL13898.1"/>
    </source>
</evidence>
<dbReference type="PROSITE" id="PS51016">
    <property type="entry name" value="MYTH4"/>
    <property type="match status" value="1"/>
</dbReference>
<dbReference type="Gene3D" id="1.25.40.530">
    <property type="entry name" value="MyTH4 domain"/>
    <property type="match status" value="1"/>
</dbReference>
<evidence type="ECO:0000259" key="2">
    <source>
        <dbReference type="PROSITE" id="PS51016"/>
    </source>
</evidence>